<feature type="domain" description="Mur ligase central" evidence="15">
    <location>
        <begin position="128"/>
        <end position="329"/>
    </location>
</feature>
<dbReference type="InterPro" id="IPR000713">
    <property type="entry name" value="Mur_ligase_N"/>
</dbReference>
<comment type="pathway">
    <text evidence="10 11">Cell wall biogenesis; peptidoglycan biosynthesis.</text>
</comment>
<evidence type="ECO:0000313" key="17">
    <source>
        <dbReference type="Proteomes" id="UP000005777"/>
    </source>
</evidence>
<name>W5IK93_SCAIO</name>
<dbReference type="HAMAP" id="MF_02019">
    <property type="entry name" value="MurF"/>
    <property type="match status" value="1"/>
</dbReference>
<comment type="similarity">
    <text evidence="10">Belongs to the MurCDEF family. MurF subfamily.</text>
</comment>
<keyword evidence="8 10" id="KW-0131">Cell cycle</keyword>
<feature type="region of interest" description="Disordered" evidence="12">
    <location>
        <begin position="19"/>
        <end position="40"/>
    </location>
</feature>
<dbReference type="EC" id="6.3.2.10" evidence="10 11"/>
<dbReference type="UniPathway" id="UPA00219"/>
<dbReference type="Pfam" id="PF01225">
    <property type="entry name" value="Mur_ligase"/>
    <property type="match status" value="1"/>
</dbReference>
<dbReference type="PANTHER" id="PTHR43024:SF1">
    <property type="entry name" value="UDP-N-ACETYLMURAMOYL-TRIPEPTIDE--D-ALANYL-D-ALANINE LIGASE"/>
    <property type="match status" value="1"/>
</dbReference>
<dbReference type="eggNOG" id="COG0770">
    <property type="taxonomic scope" value="Bacteria"/>
</dbReference>
<dbReference type="Proteomes" id="UP000005777">
    <property type="component" value="Unassembled WGS sequence"/>
</dbReference>
<keyword evidence="7 10" id="KW-0573">Peptidoglycan synthesis</keyword>
<evidence type="ECO:0000256" key="11">
    <source>
        <dbReference type="RuleBase" id="RU004136"/>
    </source>
</evidence>
<feature type="binding site" evidence="10">
    <location>
        <begin position="130"/>
        <end position="136"/>
    </location>
    <ligand>
        <name>ATP</name>
        <dbReference type="ChEBI" id="CHEBI:30616"/>
    </ligand>
</feature>
<evidence type="ECO:0000256" key="10">
    <source>
        <dbReference type="HAMAP-Rule" id="MF_02019"/>
    </source>
</evidence>
<dbReference type="GO" id="GO:0008766">
    <property type="term" value="F:UDP-N-acetylmuramoylalanyl-D-glutamyl-2,6-diaminopimelate-D-alanyl-D-alanine ligase activity"/>
    <property type="evidence" value="ECO:0007669"/>
    <property type="project" value="RHEA"/>
</dbReference>
<evidence type="ECO:0000313" key="16">
    <source>
        <dbReference type="EMBL" id="EFG27332.1"/>
    </source>
</evidence>
<dbReference type="Pfam" id="PF08245">
    <property type="entry name" value="Mur_ligase_M"/>
    <property type="match status" value="1"/>
</dbReference>
<evidence type="ECO:0000259" key="14">
    <source>
        <dbReference type="Pfam" id="PF02875"/>
    </source>
</evidence>
<dbReference type="Gene3D" id="3.40.1390.10">
    <property type="entry name" value="MurE/MurF, N-terminal domain"/>
    <property type="match status" value="1"/>
</dbReference>
<feature type="domain" description="Mur ligase C-terminal" evidence="14">
    <location>
        <begin position="365"/>
        <end position="500"/>
    </location>
</feature>
<comment type="subcellular location">
    <subcellularLocation>
        <location evidence="10 11">Cytoplasm</location>
    </subcellularLocation>
</comment>
<dbReference type="SUPFAM" id="SSF53244">
    <property type="entry name" value="MurD-like peptide ligases, peptide-binding domain"/>
    <property type="match status" value="1"/>
</dbReference>
<dbReference type="RefSeq" id="WP_006293352.1">
    <property type="nucleotide sequence ID" value="NZ_GG770225.1"/>
</dbReference>
<keyword evidence="1 10" id="KW-0963">Cytoplasm</keyword>
<dbReference type="Pfam" id="PF02875">
    <property type="entry name" value="Mur_ligase_C"/>
    <property type="match status" value="1"/>
</dbReference>
<protein>
    <recommendedName>
        <fullName evidence="10 11">UDP-N-acetylmuramoyl-tripeptide--D-alanyl-D-alanine ligase</fullName>
        <ecNumber evidence="10 11">6.3.2.10</ecNumber>
    </recommendedName>
    <alternativeName>
        <fullName evidence="10">D-alanyl-D-alanine-adding enzyme</fullName>
    </alternativeName>
</protein>
<evidence type="ECO:0000256" key="7">
    <source>
        <dbReference type="ARBA" id="ARBA00022984"/>
    </source>
</evidence>
<evidence type="ECO:0000256" key="4">
    <source>
        <dbReference type="ARBA" id="ARBA00022741"/>
    </source>
</evidence>
<feature type="domain" description="Mur ligase N-terminal catalytic" evidence="13">
    <location>
        <begin position="36"/>
        <end position="84"/>
    </location>
</feature>
<dbReference type="GO" id="GO:0071555">
    <property type="term" value="P:cell wall organization"/>
    <property type="evidence" value="ECO:0007669"/>
    <property type="project" value="UniProtKB-KW"/>
</dbReference>
<dbReference type="SUPFAM" id="SSF63418">
    <property type="entry name" value="MurE/MurF N-terminal domain"/>
    <property type="match status" value="1"/>
</dbReference>
<gene>
    <name evidence="10" type="primary">murF</name>
    <name evidence="16" type="ORF">HMPREF9020_00974</name>
</gene>
<comment type="caution">
    <text evidence="16">The sequence shown here is derived from an EMBL/GenBank/DDBJ whole genome shotgun (WGS) entry which is preliminary data.</text>
</comment>
<keyword evidence="9 10" id="KW-0961">Cell wall biogenesis/degradation</keyword>
<keyword evidence="4 10" id="KW-0547">Nucleotide-binding</keyword>
<proteinExistence type="inferred from homology"/>
<dbReference type="GO" id="GO:0047480">
    <property type="term" value="F:UDP-N-acetylmuramoyl-tripeptide-D-alanyl-D-alanine ligase activity"/>
    <property type="evidence" value="ECO:0007669"/>
    <property type="project" value="UniProtKB-UniRule"/>
</dbReference>
<dbReference type="NCBIfam" id="TIGR01143">
    <property type="entry name" value="murF"/>
    <property type="match status" value="1"/>
</dbReference>
<dbReference type="InterPro" id="IPR036565">
    <property type="entry name" value="Mur-like_cat_sf"/>
</dbReference>
<dbReference type="EMBL" id="ADCX01000004">
    <property type="protein sequence ID" value="EFG27332.1"/>
    <property type="molecule type" value="Genomic_DNA"/>
</dbReference>
<dbReference type="GO" id="GO:0008360">
    <property type="term" value="P:regulation of cell shape"/>
    <property type="evidence" value="ECO:0007669"/>
    <property type="project" value="UniProtKB-KW"/>
</dbReference>
<dbReference type="GO" id="GO:0005524">
    <property type="term" value="F:ATP binding"/>
    <property type="evidence" value="ECO:0007669"/>
    <property type="project" value="UniProtKB-UniRule"/>
</dbReference>
<dbReference type="Gene3D" id="3.90.190.20">
    <property type="entry name" value="Mur ligase, C-terminal domain"/>
    <property type="match status" value="1"/>
</dbReference>
<dbReference type="InterPro" id="IPR036615">
    <property type="entry name" value="Mur_ligase_C_dom_sf"/>
</dbReference>
<evidence type="ECO:0000256" key="5">
    <source>
        <dbReference type="ARBA" id="ARBA00022840"/>
    </source>
</evidence>
<evidence type="ECO:0000256" key="8">
    <source>
        <dbReference type="ARBA" id="ARBA00023306"/>
    </source>
</evidence>
<evidence type="ECO:0000256" key="2">
    <source>
        <dbReference type="ARBA" id="ARBA00022598"/>
    </source>
</evidence>
<dbReference type="Gene3D" id="3.40.1190.10">
    <property type="entry name" value="Mur-like, catalytic domain"/>
    <property type="match status" value="1"/>
</dbReference>
<dbReference type="InterPro" id="IPR004101">
    <property type="entry name" value="Mur_ligase_C"/>
</dbReference>
<dbReference type="GO" id="GO:0051301">
    <property type="term" value="P:cell division"/>
    <property type="evidence" value="ECO:0007669"/>
    <property type="project" value="UniProtKB-KW"/>
</dbReference>
<dbReference type="GO" id="GO:0005737">
    <property type="term" value="C:cytoplasm"/>
    <property type="evidence" value="ECO:0007669"/>
    <property type="project" value="UniProtKB-SubCell"/>
</dbReference>
<dbReference type="InterPro" id="IPR051046">
    <property type="entry name" value="MurCDEF_CellWall_CoF430Synth"/>
</dbReference>
<dbReference type="PANTHER" id="PTHR43024">
    <property type="entry name" value="UDP-N-ACETYLMURAMOYL-TRIPEPTIDE--D-ALANYL-D-ALANINE LIGASE"/>
    <property type="match status" value="1"/>
</dbReference>
<dbReference type="InterPro" id="IPR035911">
    <property type="entry name" value="MurE/MurF_N"/>
</dbReference>
<comment type="function">
    <text evidence="10 11">Involved in cell wall formation. Catalyzes the final step in the synthesis of UDP-N-acetylmuramoyl-pentapeptide, the precursor of murein.</text>
</comment>
<reference evidence="16 17" key="1">
    <citation type="submission" date="2012-01" db="EMBL/GenBank/DDBJ databases">
        <title>The Genome Sequence of Scardovia inopinata F0304.</title>
        <authorList>
            <consortium name="The Broad Institute Genome Sequencing Platform"/>
            <person name="Earl A."/>
            <person name="Ward D."/>
            <person name="Feldgarden M."/>
            <person name="Gevers D."/>
            <person name="Izard J."/>
            <person name="Baranova O.V."/>
            <person name="Blanton J.M."/>
            <person name="Tanner A.C."/>
            <person name="Dewhirst F.E."/>
            <person name="Young S.K."/>
            <person name="Zeng Q."/>
            <person name="Gargeya S."/>
            <person name="Fitzgerald M."/>
            <person name="Haas B."/>
            <person name="Abouelleil A."/>
            <person name="Alvarado L."/>
            <person name="Arachchi H.M."/>
            <person name="Berlin A."/>
            <person name="Chapman S.B."/>
            <person name="Gearin G."/>
            <person name="Goldberg J."/>
            <person name="Griggs A."/>
            <person name="Gujja S."/>
            <person name="Hansen M."/>
            <person name="Heiman D."/>
            <person name="Howarth C."/>
            <person name="Larimer J."/>
            <person name="Lui A."/>
            <person name="MacDonald P.J."/>
            <person name="McCowen C."/>
            <person name="Montmayeur A."/>
            <person name="Murphy C."/>
            <person name="Neiman D."/>
            <person name="Pearson M."/>
            <person name="Priest M."/>
            <person name="Roberts A."/>
            <person name="Saif S."/>
            <person name="Shea T."/>
            <person name="Sisk P."/>
            <person name="Stolte C."/>
            <person name="Sykes S."/>
            <person name="Wortman J."/>
            <person name="Nusbaum C."/>
            <person name="Birren B."/>
        </authorList>
    </citation>
    <scope>NUCLEOTIDE SEQUENCE [LARGE SCALE GENOMIC DNA]</scope>
    <source>
        <strain evidence="16 17">F0304</strain>
    </source>
</reference>
<keyword evidence="2 10" id="KW-0436">Ligase</keyword>
<keyword evidence="5 10" id="KW-0067">ATP-binding</keyword>
<evidence type="ECO:0000256" key="3">
    <source>
        <dbReference type="ARBA" id="ARBA00022618"/>
    </source>
</evidence>
<dbReference type="AlphaFoldDB" id="W5IK93"/>
<keyword evidence="17" id="KW-1185">Reference proteome</keyword>
<sequence>MIALSVFQAAQILSATLVSSPSDSSQAGDRSDSSTKITSVVTDSRQVSEGSLFVAIKGERVDGHDYVNQAARAGACAALVEHPVEGAVLPQLVVTDTIGSLGRLARYNISRRRQIALAEGKDFTVVGITGSVGKTTTKDLVKDLLQTAGTTIAPVGSFNNEIGLPLTAVKVDETTRYFVAEMGASAAGEIAYLTRLVPPDIAVELKVGAAHLGGFGSVDGIRQAKSELVQALTSQGIAVLNAQDPNIRLMTGSTHASTLVWFSDGRIDPQNLPGDSRKQIFIYATDTRQDQEDHPSFTLHLPDLPGIPVTLGLSGVHNVMNALAAVSVAYCLGVRPQTIASVLFNHKAMSPHRMAVSLVTLTAGESFTLIDDSFNANPDSMKAGLDALSGWKSAESGNEPVKIAVLGSMLELGPREEDLHHSLGAYAAQSADYVVTVGSETDDHLDTLASALCQGACQRAEQSPVRLLKAYEEHSAGQAATRVAQLARQNPGSVVLLKGSHASGLQTLANMWSQSDKINGEVES</sequence>
<keyword evidence="3 10" id="KW-0132">Cell division</keyword>
<keyword evidence="6 10" id="KW-0133">Cell shape</keyword>
<dbReference type="InterPro" id="IPR013221">
    <property type="entry name" value="Mur_ligase_cen"/>
</dbReference>
<evidence type="ECO:0000256" key="9">
    <source>
        <dbReference type="ARBA" id="ARBA00023316"/>
    </source>
</evidence>
<comment type="catalytic activity">
    <reaction evidence="10 11">
        <text>D-alanyl-D-alanine + UDP-N-acetyl-alpha-D-muramoyl-L-alanyl-gamma-D-glutamyl-meso-2,6-diaminopimelate + ATP = UDP-N-acetyl-alpha-D-muramoyl-L-alanyl-gamma-D-glutamyl-meso-2,6-diaminopimeloyl-D-alanyl-D-alanine + ADP + phosphate + H(+)</text>
        <dbReference type="Rhea" id="RHEA:28374"/>
        <dbReference type="ChEBI" id="CHEBI:15378"/>
        <dbReference type="ChEBI" id="CHEBI:30616"/>
        <dbReference type="ChEBI" id="CHEBI:43474"/>
        <dbReference type="ChEBI" id="CHEBI:57822"/>
        <dbReference type="ChEBI" id="CHEBI:61386"/>
        <dbReference type="ChEBI" id="CHEBI:83905"/>
        <dbReference type="ChEBI" id="CHEBI:456216"/>
        <dbReference type="EC" id="6.3.2.10"/>
    </reaction>
</comment>
<dbReference type="GO" id="GO:0009252">
    <property type="term" value="P:peptidoglycan biosynthetic process"/>
    <property type="evidence" value="ECO:0007669"/>
    <property type="project" value="UniProtKB-UniRule"/>
</dbReference>
<evidence type="ECO:0000256" key="12">
    <source>
        <dbReference type="SAM" id="MobiDB-lite"/>
    </source>
</evidence>
<accession>W5IK93</accession>
<evidence type="ECO:0000259" key="13">
    <source>
        <dbReference type="Pfam" id="PF01225"/>
    </source>
</evidence>
<evidence type="ECO:0000259" key="15">
    <source>
        <dbReference type="Pfam" id="PF08245"/>
    </source>
</evidence>
<dbReference type="HOGENOM" id="CLU_031507_0_0_11"/>
<organism evidence="16 17">
    <name type="scientific">Scardovia inopinata F0304</name>
    <dbReference type="NCBI Taxonomy" id="641146"/>
    <lineage>
        <taxon>Bacteria</taxon>
        <taxon>Bacillati</taxon>
        <taxon>Actinomycetota</taxon>
        <taxon>Actinomycetes</taxon>
        <taxon>Bifidobacteriales</taxon>
        <taxon>Bifidobacteriaceae</taxon>
        <taxon>Scardovia</taxon>
    </lineage>
</organism>
<dbReference type="SUPFAM" id="SSF53623">
    <property type="entry name" value="MurD-like peptide ligases, catalytic domain"/>
    <property type="match status" value="1"/>
</dbReference>
<evidence type="ECO:0000256" key="6">
    <source>
        <dbReference type="ARBA" id="ARBA00022960"/>
    </source>
</evidence>
<evidence type="ECO:0000256" key="1">
    <source>
        <dbReference type="ARBA" id="ARBA00022490"/>
    </source>
</evidence>
<dbReference type="InterPro" id="IPR005863">
    <property type="entry name" value="UDP-N-AcMur_synth"/>
</dbReference>